<proteinExistence type="predicted"/>
<evidence type="ECO:0000313" key="3">
    <source>
        <dbReference type="EMBL" id="GER33181.1"/>
    </source>
</evidence>
<keyword evidence="1" id="KW-0472">Membrane</keyword>
<feature type="transmembrane region" description="Helical" evidence="1">
    <location>
        <begin position="186"/>
        <end position="204"/>
    </location>
</feature>
<feature type="domain" description="MBTPS1 fourth" evidence="2">
    <location>
        <begin position="6"/>
        <end position="68"/>
    </location>
</feature>
<dbReference type="OrthoDB" id="1723229at2759"/>
<accession>A0A5A7PKL6</accession>
<dbReference type="AlphaFoldDB" id="A0A5A7PKL6"/>
<evidence type="ECO:0000259" key="2">
    <source>
        <dbReference type="Pfam" id="PF23090"/>
    </source>
</evidence>
<keyword evidence="1" id="KW-1133">Transmembrane helix</keyword>
<keyword evidence="3" id="KW-0645">Protease</keyword>
<evidence type="ECO:0000256" key="1">
    <source>
        <dbReference type="SAM" id="Phobius"/>
    </source>
</evidence>
<sequence length="226" mass="25605">MCPPLEKQADSPILGLLEVGSGRISVYGDTNCLDSSHMVRNCYWLLKKILDFTSRSIRDPMLFLDSSRLDKTLHQDNNQLPSRRADVNFSTYSAVVGKKLLCGRDSRFEVWGKNGYDLNVKTRNRRLPGYADFDLGRALNSTLGKIPVKKLISVGNKDDRSLGKKKYLGYLYGDELDFLELVASHWLMPAIVAVSGLILLWSFCKIRQKRRRRRKGSAFTRASASP</sequence>
<organism evidence="3 4">
    <name type="scientific">Striga asiatica</name>
    <name type="common">Asiatic witchweed</name>
    <name type="synonym">Buchnera asiatica</name>
    <dbReference type="NCBI Taxonomy" id="4170"/>
    <lineage>
        <taxon>Eukaryota</taxon>
        <taxon>Viridiplantae</taxon>
        <taxon>Streptophyta</taxon>
        <taxon>Embryophyta</taxon>
        <taxon>Tracheophyta</taxon>
        <taxon>Spermatophyta</taxon>
        <taxon>Magnoliopsida</taxon>
        <taxon>eudicotyledons</taxon>
        <taxon>Gunneridae</taxon>
        <taxon>Pentapetalae</taxon>
        <taxon>asterids</taxon>
        <taxon>lamiids</taxon>
        <taxon>Lamiales</taxon>
        <taxon>Orobanchaceae</taxon>
        <taxon>Buchnereae</taxon>
        <taxon>Striga</taxon>
    </lineage>
</organism>
<dbReference type="EMBL" id="BKCP01004694">
    <property type="protein sequence ID" value="GER33181.1"/>
    <property type="molecule type" value="Genomic_DNA"/>
</dbReference>
<dbReference type="GO" id="GO:0008233">
    <property type="term" value="F:peptidase activity"/>
    <property type="evidence" value="ECO:0007669"/>
    <property type="project" value="UniProtKB-KW"/>
</dbReference>
<name>A0A5A7PKL6_STRAF</name>
<dbReference type="Proteomes" id="UP000325081">
    <property type="component" value="Unassembled WGS sequence"/>
</dbReference>
<keyword evidence="1" id="KW-0812">Transmembrane</keyword>
<dbReference type="InterPro" id="IPR057032">
    <property type="entry name" value="MBTPS1_4th"/>
</dbReference>
<dbReference type="Pfam" id="PF23090">
    <property type="entry name" value="MBTPS1_4th"/>
    <property type="match status" value="1"/>
</dbReference>
<evidence type="ECO:0000313" key="4">
    <source>
        <dbReference type="Proteomes" id="UP000325081"/>
    </source>
</evidence>
<keyword evidence="3" id="KW-0378">Hydrolase</keyword>
<dbReference type="GO" id="GO:0006508">
    <property type="term" value="P:proteolysis"/>
    <property type="evidence" value="ECO:0007669"/>
    <property type="project" value="UniProtKB-KW"/>
</dbReference>
<keyword evidence="4" id="KW-1185">Reference proteome</keyword>
<protein>
    <submittedName>
        <fullName evidence="3">Site-1 protease</fullName>
    </submittedName>
</protein>
<comment type="caution">
    <text evidence="3">The sequence shown here is derived from an EMBL/GenBank/DDBJ whole genome shotgun (WGS) entry which is preliminary data.</text>
</comment>
<reference evidence="4" key="1">
    <citation type="journal article" date="2019" name="Curr. Biol.">
        <title>Genome Sequence of Striga asiatica Provides Insight into the Evolution of Plant Parasitism.</title>
        <authorList>
            <person name="Yoshida S."/>
            <person name="Kim S."/>
            <person name="Wafula E.K."/>
            <person name="Tanskanen J."/>
            <person name="Kim Y.M."/>
            <person name="Honaas L."/>
            <person name="Yang Z."/>
            <person name="Spallek T."/>
            <person name="Conn C.E."/>
            <person name="Ichihashi Y."/>
            <person name="Cheong K."/>
            <person name="Cui S."/>
            <person name="Der J.P."/>
            <person name="Gundlach H."/>
            <person name="Jiao Y."/>
            <person name="Hori C."/>
            <person name="Ishida J.K."/>
            <person name="Kasahara H."/>
            <person name="Kiba T."/>
            <person name="Kim M.S."/>
            <person name="Koo N."/>
            <person name="Laohavisit A."/>
            <person name="Lee Y.H."/>
            <person name="Lumba S."/>
            <person name="McCourt P."/>
            <person name="Mortimer J.C."/>
            <person name="Mutuku J.M."/>
            <person name="Nomura T."/>
            <person name="Sasaki-Sekimoto Y."/>
            <person name="Seto Y."/>
            <person name="Wang Y."/>
            <person name="Wakatake T."/>
            <person name="Sakakibara H."/>
            <person name="Demura T."/>
            <person name="Yamaguchi S."/>
            <person name="Yoneyama K."/>
            <person name="Manabe R.I."/>
            <person name="Nelson D.C."/>
            <person name="Schulman A.H."/>
            <person name="Timko M.P."/>
            <person name="dePamphilis C.W."/>
            <person name="Choi D."/>
            <person name="Shirasu K."/>
        </authorList>
    </citation>
    <scope>NUCLEOTIDE SEQUENCE [LARGE SCALE GENOMIC DNA]</scope>
    <source>
        <strain evidence="4">cv. UVA1</strain>
    </source>
</reference>
<gene>
    <name evidence="3" type="ORF">STAS_09290</name>
</gene>